<comment type="caution">
    <text evidence="3">The sequence shown here is derived from an EMBL/GenBank/DDBJ whole genome shotgun (WGS) entry which is preliminary data.</text>
</comment>
<feature type="domain" description="BIG2" evidence="2">
    <location>
        <begin position="764"/>
        <end position="848"/>
    </location>
</feature>
<dbReference type="Gene3D" id="2.60.40.1220">
    <property type="match status" value="1"/>
</dbReference>
<dbReference type="EMBL" id="AHON02000051">
    <property type="protein sequence ID" value="EKO33321.1"/>
    <property type="molecule type" value="Genomic_DNA"/>
</dbReference>
<evidence type="ECO:0000313" key="4">
    <source>
        <dbReference type="Proteomes" id="UP000006329"/>
    </source>
</evidence>
<evidence type="ECO:0000313" key="3">
    <source>
        <dbReference type="EMBL" id="EKO33321.1"/>
    </source>
</evidence>
<dbReference type="Gene3D" id="2.60.40.1080">
    <property type="match status" value="12"/>
</dbReference>
<keyword evidence="4" id="KW-1185">Reference proteome</keyword>
<feature type="domain" description="BIG2" evidence="2">
    <location>
        <begin position="855"/>
        <end position="940"/>
    </location>
</feature>
<feature type="domain" description="BIG2" evidence="2">
    <location>
        <begin position="946"/>
        <end position="1031"/>
    </location>
</feature>
<accession>A0A0E2BEG4</accession>
<dbReference type="RefSeq" id="WP_004484865.1">
    <property type="nucleotide sequence ID" value="NZ_AHON02000051.1"/>
</dbReference>
<proteinExistence type="predicted"/>
<feature type="domain" description="BIG2" evidence="2">
    <location>
        <begin position="583"/>
        <end position="668"/>
    </location>
</feature>
<keyword evidence="1" id="KW-0732">Signal</keyword>
<feature type="domain" description="BIG2" evidence="2">
    <location>
        <begin position="312"/>
        <end position="397"/>
    </location>
</feature>
<feature type="domain" description="BIG2" evidence="2">
    <location>
        <begin position="674"/>
        <end position="759"/>
    </location>
</feature>
<dbReference type="Proteomes" id="UP000006329">
    <property type="component" value="Unassembled WGS sequence"/>
</dbReference>
<gene>
    <name evidence="3" type="ORF">LEP1GSC179_2627</name>
</gene>
<dbReference type="SMART" id="SM00635">
    <property type="entry name" value="BID_2"/>
    <property type="match status" value="12"/>
</dbReference>
<feature type="domain" description="BIG2" evidence="2">
    <location>
        <begin position="1036"/>
        <end position="1122"/>
    </location>
</feature>
<name>A0A0E2BEG4_9LEPT</name>
<feature type="domain" description="BIG2" evidence="2">
    <location>
        <begin position="491"/>
        <end position="577"/>
    </location>
</feature>
<dbReference type="SUPFAM" id="SSF49373">
    <property type="entry name" value="Invasin/intimin cell-adhesion fragments"/>
    <property type="match status" value="3"/>
</dbReference>
<dbReference type="InterPro" id="IPR014755">
    <property type="entry name" value="Cu-Rt/internalin_Ig-like"/>
</dbReference>
<dbReference type="InterPro" id="IPR003343">
    <property type="entry name" value="Big_2"/>
</dbReference>
<dbReference type="PROSITE" id="PS51257">
    <property type="entry name" value="PROKAR_LIPOPROTEIN"/>
    <property type="match status" value="1"/>
</dbReference>
<sequence length="1918" mass="201735">MKKKFSISLFLSLFFQSCMVWPLVVGAVGLSAGKKGGGNPFLLLLGIASDPVITRIELSAQDPSIAKGMSTALQVTAILDNGTNMDITDSSSIVSDSQSVVMVQENRFRGISLGSSTLQAEYKGLHSQLQVTVTPAVLNSIQVTSLDSDSLPKGLSRQFSAIGIFSDGSHQDLSNDPLTIWSSSDPSLVRVNNSGLASGVNLGTAHVHASFGSKKGTATMTVGSATLSSIEVTPVNSNLPLGKKQQLIATGIYSDNSSKDISSLVTWDVLDPTIATIRPKGVVETVSTGSTTVLASIGSSVGSTTLNVVSASLVSISVSSVNSSKAKGLRENFIATGIFSDDSSLDITDQVTWSSSDANILTVSNASGSHGSGSALNQGTVKVIASVGGVEGFTDFTVTQAALVSISVSPTLPSVPKGLTQQFKATGIFTDNSKQDITSSVTWTSSSKALSMSNVSGSEGLGRAVSVGSATITATLGRTSGKTNFTVAPAILTSIQISPMKTATLAKGLRKNFSARGIYSDNSSSDITSSVTWFSSDSSVAAIDNAPKYKGEVRGEKIGTANIKATLGKVSSSIVALSVTEAELTSIEISPYFAVIAKGLTKNFKATGTFTDYSTQDITEQVTWKSSDTEIVSIENAVGSKGLARMLKLGDSYITATLGSISSSPKLAMVTSPTMVSISVTPSNPSVVKGLTCQFKATAVYTDHSTMDITSMVSWSSSDSNKASVNNDLVYGGLATAIATGKTNITAKYENLSSSSTLHVTPATLTSIEVTPIFSSVAKGLTEQFSATGIYSDKSTQDLTQVVTWTSSDSSRVAIENTDGKKGLALASTLGSSNITATYKSVQSAPIEMTVKEAKLVSITVSPDSTSKALGLTQQFKAKGIFTDGSERDITNLATWFSSEPLVAYVSNVYNERGLAISHIVGSTNVHAYYDSVTSNSVNFSVTPSELVSIQISPENGNIAKGLSQQYSALGVYSDGSLQDISDTVTWSSSNVSSVGISNSAGTKGKATALQIGTSKITATYRSVSGTTDLNVSAATLSSIAVSPTKPNVESISMTRFFAVGTYSDGTKRDLTSAVTWSSSSASIARVSNAHGSQGTVVAGFGSGYSKITATYGSVSGDTTMIVNRHNKAVPTVKSVVSLSPTKIRIVYSEFVDNREALKLSNYKVVDSSAFVGTCADNTDFKRNSQTGDFSLKSIIGSGDTFTITLSNSQSSNKAYTLVVNKPGVHDLSYAPKALGCPNNADFMGNEQLKLTSAVCRSVNQVIVSFSKPLYAGKDTTKSAECSNPSQCKSRYKFAGVSSLGDVASAKILNGTVCGGAPADPSKVCLTHTFLQSGGHYTVIAANRLDGDGFDNDVWGAIRDSSDREDLQSSPKDRANFIGCGSSPVNFADGPVVSDPFGDGSSFGSLTNYNYRIYLGPNRKGNQAVRFHYDGSSPESIFFSFAKDTVGEQSSNTALSGNGGIAAPGYVTMGHAGCTRNSANIVTGCGPDNEDGRGVFAAGTLGGIPHMFMAGSKSSAGLDYLYYSSNTDIGLDFKYIDMGTITGALTAGTSSIAVFDNRVYVGFAKKNNRSNAPDFGKITFHTSDSTRCVVGNNCDATDGRRGSRFRIDRMPYFGGESLDEENKGRVGSTARFIRTLAAKNNGNKPNQPGDSTINWGYYVGIDSLFVFKGKLYAANGGFPNSLHNGSIIRSTSANPSPCEGKNRCSGWEDIAPRSNPKWHNSPNNNWFSLELVKDRDLIPADKAFSQFAEFNGRMYATRTICVTSEDRSGLRKSLQTVKGCTDGSYTNRRPQLWKCDPTLSGNKSTCDSEDWSVVGDNGTGFTNFGNVFNHSITMVVANGSYLYVGFDNENGIQIWRTNLQNPGSSSSGWEQVGGDGLGDITNRQIYSGITVPKLSLNYVYVSTGQSNRPVKVYRQQNK</sequence>
<protein>
    <submittedName>
        <fullName evidence="3">Bacterial Ig-like domain, group 2</fullName>
    </submittedName>
</protein>
<dbReference type="Pfam" id="PF02368">
    <property type="entry name" value="Big_2"/>
    <property type="match status" value="9"/>
</dbReference>
<reference evidence="3" key="1">
    <citation type="submission" date="2012-10" db="EMBL/GenBank/DDBJ databases">
        <authorList>
            <person name="Harkins D.M."/>
            <person name="Durkin A.S."/>
            <person name="Brinkac L.M."/>
            <person name="Haft D.H."/>
            <person name="Selengut J.D."/>
            <person name="Sanka R."/>
            <person name="DePew J."/>
            <person name="Purushe J."/>
            <person name="Matthias M.A."/>
            <person name="Vinetz J.M."/>
            <person name="Sutton G.G."/>
            <person name="Nierman W.C."/>
            <person name="Fouts D.E."/>
        </authorList>
    </citation>
    <scope>NUCLEOTIDE SEQUENCE [LARGE SCALE GENOMIC DNA]</scope>
    <source>
        <strain evidence="3">MOR084</strain>
    </source>
</reference>
<dbReference type="InterPro" id="IPR008964">
    <property type="entry name" value="Invasin/intimin_cell_adhesion"/>
</dbReference>
<feature type="domain" description="BIG2" evidence="2">
    <location>
        <begin position="137"/>
        <end position="221"/>
    </location>
</feature>
<organism evidence="3 4">
    <name type="scientific">Leptospira santarosai str. MOR084</name>
    <dbReference type="NCBI Taxonomy" id="1049984"/>
    <lineage>
        <taxon>Bacteria</taxon>
        <taxon>Pseudomonadati</taxon>
        <taxon>Spirochaetota</taxon>
        <taxon>Spirochaetia</taxon>
        <taxon>Leptospirales</taxon>
        <taxon>Leptospiraceae</taxon>
        <taxon>Leptospira</taxon>
    </lineage>
</organism>
<feature type="domain" description="BIG2" evidence="2">
    <location>
        <begin position="52"/>
        <end position="132"/>
    </location>
</feature>
<feature type="domain" description="BIG2" evidence="2">
    <location>
        <begin position="226"/>
        <end position="307"/>
    </location>
</feature>
<evidence type="ECO:0000259" key="2">
    <source>
        <dbReference type="SMART" id="SM00635"/>
    </source>
</evidence>
<dbReference type="FunFam" id="2.60.40.1080:FF:000001">
    <property type="entry name" value="Bacterial Ig-like domain, group 2"/>
    <property type="match status" value="11"/>
</dbReference>
<evidence type="ECO:0000256" key="1">
    <source>
        <dbReference type="ARBA" id="ARBA00022729"/>
    </source>
</evidence>
<feature type="domain" description="BIG2" evidence="2">
    <location>
        <begin position="402"/>
        <end position="486"/>
    </location>
</feature>